<proteinExistence type="predicted"/>
<reference evidence="1 2" key="1">
    <citation type="submission" date="2014-01" db="EMBL/GenBank/DDBJ databases">
        <title>Genome sequence determination for a cystic fibrosis isolate, Inquilinus limosus.</title>
        <authorList>
            <person name="Pino M."/>
            <person name="Di Conza J."/>
            <person name="Gutkind G."/>
        </authorList>
    </citation>
    <scope>NUCLEOTIDE SEQUENCE [LARGE SCALE GENOMIC DNA]</scope>
    <source>
        <strain evidence="1 2">MP06</strain>
    </source>
</reference>
<dbReference type="Proteomes" id="UP000029995">
    <property type="component" value="Unassembled WGS sequence"/>
</dbReference>
<dbReference type="InterPro" id="IPR009078">
    <property type="entry name" value="Ferritin-like_SF"/>
</dbReference>
<accession>A0A0A0D7S1</accession>
<dbReference type="SUPFAM" id="SSF47240">
    <property type="entry name" value="Ferritin-like"/>
    <property type="match status" value="1"/>
</dbReference>
<dbReference type="Pfam" id="PF05974">
    <property type="entry name" value="DUF892"/>
    <property type="match status" value="1"/>
</dbReference>
<dbReference type="RefSeq" id="WP_034837209.1">
    <property type="nucleotide sequence ID" value="NZ_JANX01000143.1"/>
</dbReference>
<dbReference type="Gene3D" id="1.20.1260.10">
    <property type="match status" value="1"/>
</dbReference>
<dbReference type="AlphaFoldDB" id="A0A0A0D7S1"/>
<sequence length="170" mass="18784">MATKTLHDLFLNELKDIYNAEKQLTRALPKMARAATNPELKQGFEHHLEQTRGQVERLDSVFESLDASSRGQTCEAMEGLLAEAQELMELGLEPDAMDAALIAAAQKVEHYEIATYGTVCTWAKAMKHEEALDLLLETLAEEKETDQILTKLAKTAVNTAAARHAHPQAA</sequence>
<protein>
    <submittedName>
        <fullName evidence="1">Uncharacterized protein</fullName>
    </submittedName>
</protein>
<gene>
    <name evidence="1" type="ORF">P409_13555</name>
</gene>
<dbReference type="CDD" id="cd07909">
    <property type="entry name" value="YciF"/>
    <property type="match status" value="1"/>
</dbReference>
<dbReference type="OrthoDB" id="9795056at2"/>
<comment type="caution">
    <text evidence="1">The sequence shown here is derived from an EMBL/GenBank/DDBJ whole genome shotgun (WGS) entry which is preliminary data.</text>
</comment>
<organism evidence="1 2">
    <name type="scientific">Inquilinus limosus MP06</name>
    <dbReference type="NCBI Taxonomy" id="1398085"/>
    <lineage>
        <taxon>Bacteria</taxon>
        <taxon>Pseudomonadati</taxon>
        <taxon>Pseudomonadota</taxon>
        <taxon>Alphaproteobacteria</taxon>
        <taxon>Rhodospirillales</taxon>
        <taxon>Rhodospirillaceae</taxon>
        <taxon>Inquilinus</taxon>
    </lineage>
</organism>
<dbReference type="PANTHER" id="PTHR30565:SF9">
    <property type="entry name" value="PROTEIN YCIF"/>
    <property type="match status" value="1"/>
</dbReference>
<dbReference type="EMBL" id="JANX01000143">
    <property type="protein sequence ID" value="KGM33838.1"/>
    <property type="molecule type" value="Genomic_DNA"/>
</dbReference>
<evidence type="ECO:0000313" key="2">
    <source>
        <dbReference type="Proteomes" id="UP000029995"/>
    </source>
</evidence>
<dbReference type="PANTHER" id="PTHR30565">
    <property type="entry name" value="PROTEIN YCIF"/>
    <property type="match status" value="1"/>
</dbReference>
<dbReference type="InterPro" id="IPR047114">
    <property type="entry name" value="YciF"/>
</dbReference>
<dbReference type="InterPro" id="IPR012347">
    <property type="entry name" value="Ferritin-like"/>
</dbReference>
<name>A0A0A0D7S1_9PROT</name>
<evidence type="ECO:0000313" key="1">
    <source>
        <dbReference type="EMBL" id="KGM33838.1"/>
    </source>
</evidence>
<dbReference type="InterPro" id="IPR010287">
    <property type="entry name" value="DUF892_YciF-like"/>
</dbReference>